<feature type="region of interest" description="Disordered" evidence="1">
    <location>
        <begin position="168"/>
        <end position="239"/>
    </location>
</feature>
<evidence type="ECO:0000313" key="2">
    <source>
        <dbReference type="EMBL" id="KAF3572276.1"/>
    </source>
</evidence>
<reference evidence="2" key="1">
    <citation type="submission" date="2019-12" db="EMBL/GenBank/DDBJ databases">
        <title>Genome sequencing and annotation of Brassica cretica.</title>
        <authorList>
            <person name="Studholme D.J."/>
            <person name="Sarris P."/>
        </authorList>
    </citation>
    <scope>NUCLEOTIDE SEQUENCE</scope>
    <source>
        <strain evidence="2">PFS-109/04</strain>
        <tissue evidence="2">Leaf</tissue>
    </source>
</reference>
<accession>A0A8S9RHT5</accession>
<organism evidence="2 3">
    <name type="scientific">Brassica cretica</name>
    <name type="common">Mustard</name>
    <dbReference type="NCBI Taxonomy" id="69181"/>
    <lineage>
        <taxon>Eukaryota</taxon>
        <taxon>Viridiplantae</taxon>
        <taxon>Streptophyta</taxon>
        <taxon>Embryophyta</taxon>
        <taxon>Tracheophyta</taxon>
        <taxon>Spermatophyta</taxon>
        <taxon>Magnoliopsida</taxon>
        <taxon>eudicotyledons</taxon>
        <taxon>Gunneridae</taxon>
        <taxon>Pentapetalae</taxon>
        <taxon>rosids</taxon>
        <taxon>malvids</taxon>
        <taxon>Brassicales</taxon>
        <taxon>Brassicaceae</taxon>
        <taxon>Brassiceae</taxon>
        <taxon>Brassica</taxon>
    </lineage>
</organism>
<protein>
    <submittedName>
        <fullName evidence="2">Uncharacterized protein</fullName>
    </submittedName>
</protein>
<dbReference type="EMBL" id="QGKX02000095">
    <property type="protein sequence ID" value="KAF3572276.1"/>
    <property type="molecule type" value="Genomic_DNA"/>
</dbReference>
<feature type="compositionally biased region" description="Polar residues" evidence="1">
    <location>
        <begin position="168"/>
        <end position="187"/>
    </location>
</feature>
<comment type="caution">
    <text evidence="2">The sequence shown here is derived from an EMBL/GenBank/DDBJ whole genome shotgun (WGS) entry which is preliminary data.</text>
</comment>
<sequence>MRYRVRVPDLDAHRLKETQNPSQTLVCLKTTQKIIEKRVKSRKPYIPIHLRREVNKEELEGFHKRVKRVPKDMSFEDAYHKYRLGNFFRESRETDKDIGLLFNKVRLSIMAIDTAELLGLKMEPSKDSITFVDSSRVKSAGMITNVKDLQLIQIACLQNQNQCRSTLELQHRSTSSHQNRSIDSNRINALRPPPKPLANPPEPTTNPSDTTPEPMQVDEATEGRVLRKRKEKIPKHLKREANEKEMDGFTKRVLRIPVEKHFDEVYYTHRLWMFFRETKETEEDIRRMFHYIRERMKLRITLKKKSDPGKFAIPCMVNVMELRNDLGYIAACHCGVEYETEYSESIDTHTITSIDSNESPTTDERYSTSLDRKQPVDHSTLPDQYYPDFAFQQPNKNGRDDYSIGSWADSGFHESFAHGSVDRQQ</sequence>
<dbReference type="AlphaFoldDB" id="A0A8S9RHT5"/>
<evidence type="ECO:0000256" key="1">
    <source>
        <dbReference type="SAM" id="MobiDB-lite"/>
    </source>
</evidence>
<dbReference type="Proteomes" id="UP000712600">
    <property type="component" value="Unassembled WGS sequence"/>
</dbReference>
<feature type="compositionally biased region" description="Basic residues" evidence="1">
    <location>
        <begin position="226"/>
        <end position="238"/>
    </location>
</feature>
<evidence type="ECO:0000313" key="3">
    <source>
        <dbReference type="Proteomes" id="UP000712600"/>
    </source>
</evidence>
<feature type="compositionally biased region" description="Basic and acidic residues" evidence="1">
    <location>
        <begin position="362"/>
        <end position="376"/>
    </location>
</feature>
<feature type="region of interest" description="Disordered" evidence="1">
    <location>
        <begin position="350"/>
        <end position="403"/>
    </location>
</feature>
<name>A0A8S9RHT5_BRACR</name>
<proteinExistence type="predicted"/>
<gene>
    <name evidence="2" type="ORF">F2Q69_00058933</name>
</gene>
<feature type="compositionally biased region" description="Polar residues" evidence="1">
    <location>
        <begin position="350"/>
        <end position="360"/>
    </location>
</feature>
<feature type="compositionally biased region" description="Pro residues" evidence="1">
    <location>
        <begin position="191"/>
        <end position="204"/>
    </location>
</feature>